<reference evidence="2" key="1">
    <citation type="submission" date="2020-02" db="EMBL/GenBank/DDBJ databases">
        <authorList>
            <person name="Meier V. D."/>
        </authorList>
    </citation>
    <scope>NUCLEOTIDE SEQUENCE</scope>
    <source>
        <strain evidence="2">AVDCRST_MAG37</strain>
    </source>
</reference>
<dbReference type="AlphaFoldDB" id="A0A6J4Q5Q8"/>
<gene>
    <name evidence="2" type="ORF">AVDCRST_MAG37-667</name>
</gene>
<feature type="region of interest" description="Disordered" evidence="1">
    <location>
        <begin position="1"/>
        <end position="35"/>
    </location>
</feature>
<evidence type="ECO:0000256" key="1">
    <source>
        <dbReference type="SAM" id="MobiDB-lite"/>
    </source>
</evidence>
<sequence>SSTARPDSPVWSASRRKTASVPSSGSNNSWKRDAT</sequence>
<feature type="non-terminal residue" evidence="2">
    <location>
        <position position="1"/>
    </location>
</feature>
<protein>
    <submittedName>
        <fullName evidence="2">Uncharacterized protein</fullName>
    </submittedName>
</protein>
<dbReference type="EMBL" id="CADCVD010000029">
    <property type="protein sequence ID" value="CAA9432880.1"/>
    <property type="molecule type" value="Genomic_DNA"/>
</dbReference>
<feature type="non-terminal residue" evidence="2">
    <location>
        <position position="35"/>
    </location>
</feature>
<evidence type="ECO:0000313" key="2">
    <source>
        <dbReference type="EMBL" id="CAA9432880.1"/>
    </source>
</evidence>
<organism evidence="2">
    <name type="scientific">uncultured Rubrobacteraceae bacterium</name>
    <dbReference type="NCBI Taxonomy" id="349277"/>
    <lineage>
        <taxon>Bacteria</taxon>
        <taxon>Bacillati</taxon>
        <taxon>Actinomycetota</taxon>
        <taxon>Rubrobacteria</taxon>
        <taxon>Rubrobacterales</taxon>
        <taxon>Rubrobacteraceae</taxon>
        <taxon>environmental samples</taxon>
    </lineage>
</organism>
<feature type="compositionally biased region" description="Polar residues" evidence="1">
    <location>
        <begin position="20"/>
        <end position="29"/>
    </location>
</feature>
<accession>A0A6J4Q5Q8</accession>
<name>A0A6J4Q5Q8_9ACTN</name>
<proteinExistence type="predicted"/>